<dbReference type="SUPFAM" id="SSF140383">
    <property type="entry name" value="BSD domain-like"/>
    <property type="match status" value="1"/>
</dbReference>
<dbReference type="AlphaFoldDB" id="A0A4Y9ZVB7"/>
<accession>A0A4Y9ZVB7</accession>
<dbReference type="InterPro" id="IPR005607">
    <property type="entry name" value="BSD_dom"/>
</dbReference>
<feature type="non-terminal residue" evidence="3">
    <location>
        <position position="1"/>
    </location>
</feature>
<dbReference type="InterPro" id="IPR035925">
    <property type="entry name" value="BSD_dom_sf"/>
</dbReference>
<dbReference type="PROSITE" id="PS50858">
    <property type="entry name" value="BSD"/>
    <property type="match status" value="1"/>
</dbReference>
<feature type="compositionally biased region" description="Acidic residues" evidence="1">
    <location>
        <begin position="210"/>
        <end position="220"/>
    </location>
</feature>
<keyword evidence="4" id="KW-1185">Reference proteome</keyword>
<gene>
    <name evidence="3" type="ORF">EWM64_g6030</name>
</gene>
<protein>
    <recommendedName>
        <fullName evidence="2">BSD domain-containing protein</fullName>
    </recommendedName>
</protein>
<dbReference type="OrthoDB" id="73788at2759"/>
<feature type="compositionally biased region" description="Acidic residues" evidence="1">
    <location>
        <begin position="135"/>
        <end position="144"/>
    </location>
</feature>
<reference evidence="3 4" key="1">
    <citation type="submission" date="2019-02" db="EMBL/GenBank/DDBJ databases">
        <title>Genome sequencing of the rare red list fungi Hericium alpestre (H. flagellum).</title>
        <authorList>
            <person name="Buettner E."/>
            <person name="Kellner H."/>
        </authorList>
    </citation>
    <scope>NUCLEOTIDE SEQUENCE [LARGE SCALE GENOMIC DNA]</scope>
    <source>
        <strain evidence="3 4">DSM 108284</strain>
    </source>
</reference>
<organism evidence="3 4">
    <name type="scientific">Hericium alpestre</name>
    <dbReference type="NCBI Taxonomy" id="135208"/>
    <lineage>
        <taxon>Eukaryota</taxon>
        <taxon>Fungi</taxon>
        <taxon>Dikarya</taxon>
        <taxon>Basidiomycota</taxon>
        <taxon>Agaricomycotina</taxon>
        <taxon>Agaricomycetes</taxon>
        <taxon>Russulales</taxon>
        <taxon>Hericiaceae</taxon>
        <taxon>Hericium</taxon>
    </lineage>
</organism>
<feature type="domain" description="BSD" evidence="2">
    <location>
        <begin position="76"/>
        <end position="116"/>
    </location>
</feature>
<evidence type="ECO:0000259" key="2">
    <source>
        <dbReference type="PROSITE" id="PS50858"/>
    </source>
</evidence>
<comment type="caution">
    <text evidence="3">The sequence shown here is derived from an EMBL/GenBank/DDBJ whole genome shotgun (WGS) entry which is preliminary data.</text>
</comment>
<dbReference type="GO" id="GO:0005737">
    <property type="term" value="C:cytoplasm"/>
    <property type="evidence" value="ECO:0007669"/>
    <property type="project" value="TreeGrafter"/>
</dbReference>
<evidence type="ECO:0000313" key="4">
    <source>
        <dbReference type="Proteomes" id="UP000298061"/>
    </source>
</evidence>
<proteinExistence type="predicted"/>
<name>A0A4Y9ZVB7_9AGAM</name>
<evidence type="ECO:0000256" key="1">
    <source>
        <dbReference type="SAM" id="MobiDB-lite"/>
    </source>
</evidence>
<feature type="compositionally biased region" description="Low complexity" evidence="1">
    <location>
        <begin position="169"/>
        <end position="181"/>
    </location>
</feature>
<dbReference type="Gene3D" id="1.10.3970.10">
    <property type="entry name" value="BSD domain"/>
    <property type="match status" value="1"/>
</dbReference>
<dbReference type="EMBL" id="SFCI01000776">
    <property type="protein sequence ID" value="TFY77983.1"/>
    <property type="molecule type" value="Genomic_DNA"/>
</dbReference>
<dbReference type="Proteomes" id="UP000298061">
    <property type="component" value="Unassembled WGS sequence"/>
</dbReference>
<dbReference type="PANTHER" id="PTHR16019">
    <property type="entry name" value="SYNAPSE-ASSOCIATED PROTEIN"/>
    <property type="match status" value="1"/>
</dbReference>
<feature type="compositionally biased region" description="Polar residues" evidence="1">
    <location>
        <begin position="145"/>
        <end position="155"/>
    </location>
</feature>
<evidence type="ECO:0000313" key="3">
    <source>
        <dbReference type="EMBL" id="TFY77983.1"/>
    </source>
</evidence>
<dbReference type="Pfam" id="PF03909">
    <property type="entry name" value="BSD"/>
    <property type="match status" value="1"/>
</dbReference>
<feature type="region of interest" description="Disordered" evidence="1">
    <location>
        <begin position="134"/>
        <end position="220"/>
    </location>
</feature>
<dbReference type="STRING" id="135208.A0A4Y9ZVB7"/>
<sequence length="220" mass="24064">GVKTREGSAGPRRSGEGRAIATRKESLLRAVRTNPEILKVDPAGEKSSSEAFVEWAEAEVDVKEGGIAGEDWKGRIEKEVEEEGEQLNITRDALVPSDMTEDAFWLRYFFRVHQIEQEEERRKALLQGVQQYDDFSWEDDDDEATSPTATLTSRAQAIPAPVQPEAGRASAPASHPATPGSTSPPPSSEDSYDVVSSASGQVSEAKVQDQEDESGESDWE</sequence>
<dbReference type="InterPro" id="IPR051494">
    <property type="entry name" value="BSD_domain-containing"/>
</dbReference>
<dbReference type="SMART" id="SM00751">
    <property type="entry name" value="BSD"/>
    <property type="match status" value="1"/>
</dbReference>
<dbReference type="PANTHER" id="PTHR16019:SF5">
    <property type="entry name" value="BSD DOMAIN-CONTAINING PROTEIN 1"/>
    <property type="match status" value="1"/>
</dbReference>